<dbReference type="RefSeq" id="XP_049314472.1">
    <property type="nucleotide sequence ID" value="XM_049458515.1"/>
</dbReference>
<proteinExistence type="predicted"/>
<gene>
    <name evidence="2" type="primary">LOC125778901</name>
</gene>
<accession>A0ABM3JZ24</accession>
<name>A0ABM3JZ24_BACDO</name>
<organism evidence="1 2">
    <name type="scientific">Bactrocera dorsalis</name>
    <name type="common">Oriental fruit fly</name>
    <name type="synonym">Dacus dorsalis</name>
    <dbReference type="NCBI Taxonomy" id="27457"/>
    <lineage>
        <taxon>Eukaryota</taxon>
        <taxon>Metazoa</taxon>
        <taxon>Ecdysozoa</taxon>
        <taxon>Arthropoda</taxon>
        <taxon>Hexapoda</taxon>
        <taxon>Insecta</taxon>
        <taxon>Pterygota</taxon>
        <taxon>Neoptera</taxon>
        <taxon>Endopterygota</taxon>
        <taxon>Diptera</taxon>
        <taxon>Brachycera</taxon>
        <taxon>Muscomorpha</taxon>
        <taxon>Tephritoidea</taxon>
        <taxon>Tephritidae</taxon>
        <taxon>Bactrocera</taxon>
        <taxon>Bactrocera</taxon>
    </lineage>
</organism>
<dbReference type="Proteomes" id="UP001652620">
    <property type="component" value="Chromosome 5"/>
</dbReference>
<reference evidence="2" key="1">
    <citation type="submission" date="2025-08" db="UniProtKB">
        <authorList>
            <consortium name="RefSeq"/>
        </authorList>
    </citation>
    <scope>IDENTIFICATION</scope>
    <source>
        <tissue evidence="2">Adult</tissue>
    </source>
</reference>
<protein>
    <submittedName>
        <fullName evidence="2">Uncharacterized protein LOC125778901</fullName>
    </submittedName>
</protein>
<evidence type="ECO:0000313" key="1">
    <source>
        <dbReference type="Proteomes" id="UP001652620"/>
    </source>
</evidence>
<dbReference type="GeneID" id="125778901"/>
<evidence type="ECO:0000313" key="2">
    <source>
        <dbReference type="RefSeq" id="XP_049314472.1"/>
    </source>
</evidence>
<sequence>MLGISYRNDRTLGVSFSPVSGLIVGIVTIYESINNGVEIGIGICTGKGISIGNDTGIGIGTDIGIGICTGAGISIGNGTGIGIGADLVLEKINNDTGIGTDIGFGIGNGNGIGIGTDIGIGKD</sequence>
<keyword evidence="1" id="KW-1185">Reference proteome</keyword>